<evidence type="ECO:0000256" key="1">
    <source>
        <dbReference type="ARBA" id="ARBA00022737"/>
    </source>
</evidence>
<protein>
    <submittedName>
        <fullName evidence="5">Uncharacterized protein LOC115623122</fullName>
    </submittedName>
</protein>
<dbReference type="OrthoDB" id="7537227at2759"/>
<reference evidence="5" key="1">
    <citation type="submission" date="2025-08" db="UniProtKB">
        <authorList>
            <consortium name="RefSeq"/>
        </authorList>
    </citation>
    <scope>IDENTIFICATION</scope>
    <source>
        <strain evidence="5">11010-0011.00</strain>
        <tissue evidence="5">Whole body</tissue>
    </source>
</reference>
<feature type="domain" description="EDR1/CTR1/ARMC3-like peptidase-like" evidence="3">
    <location>
        <begin position="719"/>
        <end position="801"/>
    </location>
</feature>
<feature type="region of interest" description="Disordered" evidence="2">
    <location>
        <begin position="1"/>
        <end position="22"/>
    </location>
</feature>
<keyword evidence="1" id="KW-0677">Repeat</keyword>
<dbReference type="GeneID" id="115623122"/>
<dbReference type="AlphaFoldDB" id="A0A6J2T8J7"/>
<proteinExistence type="predicted"/>
<organism evidence="4 5">
    <name type="scientific">Drosophila lebanonensis</name>
    <name type="common">Fruit fly</name>
    <name type="synonym">Scaptodrosophila lebanonensis</name>
    <dbReference type="NCBI Taxonomy" id="7225"/>
    <lineage>
        <taxon>Eukaryota</taxon>
        <taxon>Metazoa</taxon>
        <taxon>Ecdysozoa</taxon>
        <taxon>Arthropoda</taxon>
        <taxon>Hexapoda</taxon>
        <taxon>Insecta</taxon>
        <taxon>Pterygota</taxon>
        <taxon>Neoptera</taxon>
        <taxon>Endopterygota</taxon>
        <taxon>Diptera</taxon>
        <taxon>Brachycera</taxon>
        <taxon>Muscomorpha</taxon>
        <taxon>Ephydroidea</taxon>
        <taxon>Drosophilidae</taxon>
        <taxon>Scaptodrosophila</taxon>
    </lineage>
</organism>
<accession>A0A6J2T8J7</accession>
<dbReference type="InterPro" id="IPR016024">
    <property type="entry name" value="ARM-type_fold"/>
</dbReference>
<evidence type="ECO:0000259" key="3">
    <source>
        <dbReference type="Pfam" id="PF14381"/>
    </source>
</evidence>
<feature type="compositionally biased region" description="Basic and acidic residues" evidence="2">
    <location>
        <begin position="7"/>
        <end position="22"/>
    </location>
</feature>
<evidence type="ECO:0000256" key="2">
    <source>
        <dbReference type="SAM" id="MobiDB-lite"/>
    </source>
</evidence>
<sequence>MSKTTKRVYDARSSYPDRTKSEENSFSDLNVVIKTLDTALLLLSSKEEAVLLTVFNHITDFARRQDSNMLELKEHQMLELLLEKEFFITSDTVLIRRFALYLITVLMDQTDLSELETEKTQKILDISYKFYLQENDDFCIEYLTYIVNMCLRDPKVAQSILENIEFLDKMKNIFVSSQNPDTVYNSIDALHKMLQVQSAEDMLQFTTQPDFPIDRIICEVSNEFEEIRQAARKVLKLLLADTGDTSVWEPQHRCLFVLQQLVKYFCQDPQAFDALDVIDVLATALRSEKMTKLFFEHNLFDLIVEQLKEDMDLLAFELRCTIISIFAETANYPQFLARIHAAGITDMFIHCLLDNQPAPATYVLIGLNRLIDHPEALRRFVAEYPEGIIQKLVNIILSPEVMIKTREQAAELIGHLLVVAFRDTAEELLALNISDVLTKIIQQGLPALSIDLILSLLVVIESLAQNEEYRAKICENRALTEQIAQLLMRSYAHSILVNNIFRCLCTIIDEEPVREVLLENYIVSSIKRALKSLSNLIKTAVTNFILQTTRFVEFVDAYIDRGVLEVLMLFQKHAFCVSTWGPAIESILSKCPTMKFGIRNYLGFTDITAGKDFYISKRKFEDFRCLQDILRMDCSPLDAVFVVNFDRPIADENDVIDVPPHCMDFAEGHPSNAKWCYCKRPGDEFLPQYLEALNQTLALHGLVENPDKIRRSIDFDNVAKRSKIIAEAVASVMSEDLNILDLNTTEECSRHTVRCHLLELRYIYHTNFIPLGTVRSGCQFERAILFKCFADQIGLPSTLQRSVDGRMLYNEVPLPLEIEKDVHCDKKTLKFMPWRMLRPTHIVDLMYNVGELYPMQSRQALQYLRLY</sequence>
<keyword evidence="4" id="KW-1185">Reference proteome</keyword>
<dbReference type="Pfam" id="PF14381">
    <property type="entry name" value="EDR1_CTR1_ARMC3_pept"/>
    <property type="match status" value="1"/>
</dbReference>
<name>A0A6J2T8J7_DROLE</name>
<dbReference type="PANTHER" id="PTHR46618">
    <property type="entry name" value="ARMADILLO REPEAT-CONTAINING PROTEIN 3"/>
    <property type="match status" value="1"/>
</dbReference>
<dbReference type="InterPro" id="IPR055164">
    <property type="entry name" value="EDR1/CTR1/ARMC3-like_pept-like"/>
</dbReference>
<dbReference type="Proteomes" id="UP000504634">
    <property type="component" value="Unplaced"/>
</dbReference>
<evidence type="ECO:0000313" key="5">
    <source>
        <dbReference type="RefSeq" id="XP_030373226.1"/>
    </source>
</evidence>
<dbReference type="PANTHER" id="PTHR46618:SF1">
    <property type="entry name" value="ARMADILLO REPEAT-CONTAINING PROTEIN 3"/>
    <property type="match status" value="1"/>
</dbReference>
<dbReference type="InterPro" id="IPR011989">
    <property type="entry name" value="ARM-like"/>
</dbReference>
<gene>
    <name evidence="5" type="primary">LOC115623122</name>
</gene>
<evidence type="ECO:0000313" key="4">
    <source>
        <dbReference type="Proteomes" id="UP000504634"/>
    </source>
</evidence>
<dbReference type="RefSeq" id="XP_030373226.1">
    <property type="nucleotide sequence ID" value="XM_030517366.1"/>
</dbReference>
<dbReference type="Gene3D" id="1.25.10.10">
    <property type="entry name" value="Leucine-rich Repeat Variant"/>
    <property type="match status" value="1"/>
</dbReference>
<dbReference type="InterPro" id="IPR052441">
    <property type="entry name" value="Armadillo-Ser/Thr_Kinase"/>
</dbReference>
<dbReference type="SUPFAM" id="SSF48371">
    <property type="entry name" value="ARM repeat"/>
    <property type="match status" value="2"/>
</dbReference>